<gene>
    <name evidence="1" type="ORF">L6164_033487</name>
</gene>
<protein>
    <submittedName>
        <fullName evidence="1">Uncharacterized protein</fullName>
    </submittedName>
</protein>
<name>A0ACB9KRW8_BAUVA</name>
<reference evidence="1 2" key="1">
    <citation type="journal article" date="2022" name="DNA Res.">
        <title>Chromosomal-level genome assembly of the orchid tree Bauhinia variegata (Leguminosae; Cercidoideae) supports the allotetraploid origin hypothesis of Bauhinia.</title>
        <authorList>
            <person name="Zhong Y."/>
            <person name="Chen Y."/>
            <person name="Zheng D."/>
            <person name="Pang J."/>
            <person name="Liu Y."/>
            <person name="Luo S."/>
            <person name="Meng S."/>
            <person name="Qian L."/>
            <person name="Wei D."/>
            <person name="Dai S."/>
            <person name="Zhou R."/>
        </authorList>
    </citation>
    <scope>NUCLEOTIDE SEQUENCE [LARGE SCALE GENOMIC DNA]</scope>
    <source>
        <strain evidence="1">BV-YZ2020</strain>
    </source>
</reference>
<accession>A0ACB9KRW8</accession>
<organism evidence="1 2">
    <name type="scientific">Bauhinia variegata</name>
    <name type="common">Purple orchid tree</name>
    <name type="synonym">Phanera variegata</name>
    <dbReference type="NCBI Taxonomy" id="167791"/>
    <lineage>
        <taxon>Eukaryota</taxon>
        <taxon>Viridiplantae</taxon>
        <taxon>Streptophyta</taxon>
        <taxon>Embryophyta</taxon>
        <taxon>Tracheophyta</taxon>
        <taxon>Spermatophyta</taxon>
        <taxon>Magnoliopsida</taxon>
        <taxon>eudicotyledons</taxon>
        <taxon>Gunneridae</taxon>
        <taxon>Pentapetalae</taxon>
        <taxon>rosids</taxon>
        <taxon>fabids</taxon>
        <taxon>Fabales</taxon>
        <taxon>Fabaceae</taxon>
        <taxon>Cercidoideae</taxon>
        <taxon>Cercideae</taxon>
        <taxon>Bauhiniinae</taxon>
        <taxon>Bauhinia</taxon>
    </lineage>
</organism>
<dbReference type="Proteomes" id="UP000828941">
    <property type="component" value="Chromosome 13"/>
</dbReference>
<proteinExistence type="predicted"/>
<evidence type="ECO:0000313" key="1">
    <source>
        <dbReference type="EMBL" id="KAI4300070.1"/>
    </source>
</evidence>
<sequence length="207" mass="22916">MEVNKDDAEGGARGSPQNPHPNPNPSSQQIRGVKGKSCKGALYYSSILKSKSKNPTCVGFSRTLQQVPSNIVGKTELEASLEGRSFTDFKYACIGHSIYLDNKDSKAVPGDKRAKLPVCFGLEVLRDNTSTAPVGQVHPHKSEDGERAAPQTQRPNRPLHPTDEEYTRFLRNAYIVARGVAKNMIKVGNYVKESLDDILYRYRRGPK</sequence>
<comment type="caution">
    <text evidence="1">The sequence shown here is derived from an EMBL/GenBank/DDBJ whole genome shotgun (WGS) entry which is preliminary data.</text>
</comment>
<evidence type="ECO:0000313" key="2">
    <source>
        <dbReference type="Proteomes" id="UP000828941"/>
    </source>
</evidence>
<dbReference type="EMBL" id="CM039438">
    <property type="protein sequence ID" value="KAI4300070.1"/>
    <property type="molecule type" value="Genomic_DNA"/>
</dbReference>
<keyword evidence="2" id="KW-1185">Reference proteome</keyword>